<dbReference type="EMBL" id="JAIWQS010000004">
    <property type="protein sequence ID" value="KAJ8769062.1"/>
    <property type="molecule type" value="Genomic_DNA"/>
</dbReference>
<name>A0AAV8TQ54_9ROSI</name>
<dbReference type="SUPFAM" id="SSF56672">
    <property type="entry name" value="DNA/RNA polymerases"/>
    <property type="match status" value="1"/>
</dbReference>
<evidence type="ECO:0000313" key="3">
    <source>
        <dbReference type="Proteomes" id="UP001159364"/>
    </source>
</evidence>
<dbReference type="AlphaFoldDB" id="A0AAV8TQ54"/>
<dbReference type="Pfam" id="PF07727">
    <property type="entry name" value="RVT_2"/>
    <property type="match status" value="1"/>
</dbReference>
<gene>
    <name evidence="2" type="ORF">K2173_024058</name>
</gene>
<comment type="caution">
    <text evidence="2">The sequence shown here is derived from an EMBL/GenBank/DDBJ whole genome shotgun (WGS) entry which is preliminary data.</text>
</comment>
<accession>A0AAV8TQ54</accession>
<keyword evidence="3" id="KW-1185">Reference proteome</keyword>
<proteinExistence type="predicted"/>
<protein>
    <recommendedName>
        <fullName evidence="1">Reverse transcriptase Ty1/copia-type domain-containing protein</fullName>
    </recommendedName>
</protein>
<feature type="domain" description="Reverse transcriptase Ty1/copia-type" evidence="1">
    <location>
        <begin position="36"/>
        <end position="86"/>
    </location>
</feature>
<dbReference type="PANTHER" id="PTHR11439:SF511">
    <property type="match status" value="1"/>
</dbReference>
<organism evidence="2 3">
    <name type="scientific">Erythroxylum novogranatense</name>
    <dbReference type="NCBI Taxonomy" id="1862640"/>
    <lineage>
        <taxon>Eukaryota</taxon>
        <taxon>Viridiplantae</taxon>
        <taxon>Streptophyta</taxon>
        <taxon>Embryophyta</taxon>
        <taxon>Tracheophyta</taxon>
        <taxon>Spermatophyta</taxon>
        <taxon>Magnoliopsida</taxon>
        <taxon>eudicotyledons</taxon>
        <taxon>Gunneridae</taxon>
        <taxon>Pentapetalae</taxon>
        <taxon>rosids</taxon>
        <taxon>fabids</taxon>
        <taxon>Malpighiales</taxon>
        <taxon>Erythroxylaceae</taxon>
        <taxon>Erythroxylum</taxon>
    </lineage>
</organism>
<sequence length="243" mass="27649">MDVQNAFLHGNLNEEVYMKMPPGFASENPGKVCRLHDLIISGNDAMAVQKFKNYLSSCFHMKDLGRLKYFLGIEVARNAEGIFLSKTPLEQNHKLALIEGEDAHDPAQYRRLVGRLIYLTITRPELSYCVHVLAQFMQQPKKGHWEAALRVSDLNLYAYCDSDWASCPLTRRSVTGYFICLGTSPVSWKTKKQQTVSRSSAEAEYRSMTTASCELKWLKGLLRFLGVDHSRSMRLSVIIICFT</sequence>
<evidence type="ECO:0000313" key="2">
    <source>
        <dbReference type="EMBL" id="KAJ8769062.1"/>
    </source>
</evidence>
<dbReference type="InterPro" id="IPR013103">
    <property type="entry name" value="RVT_2"/>
</dbReference>
<evidence type="ECO:0000259" key="1">
    <source>
        <dbReference type="Pfam" id="PF07727"/>
    </source>
</evidence>
<dbReference type="Proteomes" id="UP001159364">
    <property type="component" value="Linkage Group LG04"/>
</dbReference>
<dbReference type="PANTHER" id="PTHR11439">
    <property type="entry name" value="GAG-POL-RELATED RETROTRANSPOSON"/>
    <property type="match status" value="1"/>
</dbReference>
<reference evidence="2 3" key="1">
    <citation type="submission" date="2021-09" db="EMBL/GenBank/DDBJ databases">
        <title>Genomic insights and catalytic innovation underlie evolution of tropane alkaloids biosynthesis.</title>
        <authorList>
            <person name="Wang Y.-J."/>
            <person name="Tian T."/>
            <person name="Huang J.-P."/>
            <person name="Huang S.-X."/>
        </authorList>
    </citation>
    <scope>NUCLEOTIDE SEQUENCE [LARGE SCALE GENOMIC DNA]</scope>
    <source>
        <strain evidence="2">KIB-2018</strain>
        <tissue evidence="2">Leaf</tissue>
    </source>
</reference>
<dbReference type="InterPro" id="IPR043502">
    <property type="entry name" value="DNA/RNA_pol_sf"/>
</dbReference>
<dbReference type="CDD" id="cd09272">
    <property type="entry name" value="RNase_HI_RT_Ty1"/>
    <property type="match status" value="1"/>
</dbReference>